<dbReference type="InterPro" id="IPR012337">
    <property type="entry name" value="RNaseH-like_sf"/>
</dbReference>
<feature type="domain" description="RNase H type-1" evidence="1">
    <location>
        <begin position="2"/>
        <end position="105"/>
    </location>
</feature>
<dbReference type="GO" id="GO:0004523">
    <property type="term" value="F:RNA-DNA hybrid ribonuclease activity"/>
    <property type="evidence" value="ECO:0007669"/>
    <property type="project" value="InterPro"/>
</dbReference>
<dbReference type="GO" id="GO:0003676">
    <property type="term" value="F:nucleic acid binding"/>
    <property type="evidence" value="ECO:0007669"/>
    <property type="project" value="InterPro"/>
</dbReference>
<reference evidence="2" key="1">
    <citation type="submission" date="2020-06" db="EMBL/GenBank/DDBJ databases">
        <authorList>
            <person name="Li T."/>
            <person name="Hu X."/>
            <person name="Zhang T."/>
            <person name="Song X."/>
            <person name="Zhang H."/>
            <person name="Dai N."/>
            <person name="Sheng W."/>
            <person name="Hou X."/>
            <person name="Wei L."/>
        </authorList>
    </citation>
    <scope>NUCLEOTIDE SEQUENCE</scope>
    <source>
        <strain evidence="2">G02</strain>
        <tissue evidence="2">Leaf</tissue>
    </source>
</reference>
<accession>A0AAW2PJ80</accession>
<dbReference type="InterPro" id="IPR036397">
    <property type="entry name" value="RNaseH_sf"/>
</dbReference>
<dbReference type="PANTHER" id="PTHR48475">
    <property type="entry name" value="RIBONUCLEASE H"/>
    <property type="match status" value="1"/>
</dbReference>
<reference evidence="2" key="2">
    <citation type="journal article" date="2024" name="Plant">
        <title>Genomic evolution and insights into agronomic trait innovations of Sesamum species.</title>
        <authorList>
            <person name="Miao H."/>
            <person name="Wang L."/>
            <person name="Qu L."/>
            <person name="Liu H."/>
            <person name="Sun Y."/>
            <person name="Le M."/>
            <person name="Wang Q."/>
            <person name="Wei S."/>
            <person name="Zheng Y."/>
            <person name="Lin W."/>
            <person name="Duan Y."/>
            <person name="Cao H."/>
            <person name="Xiong S."/>
            <person name="Wang X."/>
            <person name="Wei L."/>
            <person name="Li C."/>
            <person name="Ma Q."/>
            <person name="Ju M."/>
            <person name="Zhao R."/>
            <person name="Li G."/>
            <person name="Mu C."/>
            <person name="Tian Q."/>
            <person name="Mei H."/>
            <person name="Zhang T."/>
            <person name="Gao T."/>
            <person name="Zhang H."/>
        </authorList>
    </citation>
    <scope>NUCLEOTIDE SEQUENCE</scope>
    <source>
        <strain evidence="2">G02</strain>
    </source>
</reference>
<name>A0AAW2PJ80_SESRA</name>
<evidence type="ECO:0000259" key="1">
    <source>
        <dbReference type="Pfam" id="PF13456"/>
    </source>
</evidence>
<comment type="caution">
    <text evidence="2">The sequence shown here is derived from an EMBL/GenBank/DDBJ whole genome shotgun (WGS) entry which is preliminary data.</text>
</comment>
<gene>
    <name evidence="2" type="ORF">Sradi_4073400</name>
</gene>
<dbReference type="InterPro" id="IPR002156">
    <property type="entry name" value="RNaseH_domain"/>
</dbReference>
<dbReference type="PANTHER" id="PTHR48475:SF2">
    <property type="entry name" value="RIBONUCLEASE H"/>
    <property type="match status" value="1"/>
</dbReference>
<sequence length="106" mass="11826">MDGSSTSQESGAGIVIKTPQRYRLQYAIKFDFAASNNEVEYEALIPGGKLALAVGAKHLEVHSDYQLVVNQVRGDYEAKGSKMIKYLACIQTLRIKFDEFIIEQIP</sequence>
<dbReference type="EMBL" id="JACGWJ010000017">
    <property type="protein sequence ID" value="KAL0356265.1"/>
    <property type="molecule type" value="Genomic_DNA"/>
</dbReference>
<protein>
    <recommendedName>
        <fullName evidence="1">RNase H type-1 domain-containing protein</fullName>
    </recommendedName>
</protein>
<dbReference type="SUPFAM" id="SSF53098">
    <property type="entry name" value="Ribonuclease H-like"/>
    <property type="match status" value="1"/>
</dbReference>
<proteinExistence type="predicted"/>
<dbReference type="Pfam" id="PF13456">
    <property type="entry name" value="RVT_3"/>
    <property type="match status" value="1"/>
</dbReference>
<dbReference type="CDD" id="cd09279">
    <property type="entry name" value="RNase_HI_like"/>
    <property type="match status" value="1"/>
</dbReference>
<dbReference type="AlphaFoldDB" id="A0AAW2PJ80"/>
<dbReference type="Gene3D" id="3.30.420.10">
    <property type="entry name" value="Ribonuclease H-like superfamily/Ribonuclease H"/>
    <property type="match status" value="1"/>
</dbReference>
<evidence type="ECO:0000313" key="2">
    <source>
        <dbReference type="EMBL" id="KAL0356265.1"/>
    </source>
</evidence>
<organism evidence="2">
    <name type="scientific">Sesamum radiatum</name>
    <name type="common">Black benniseed</name>
    <dbReference type="NCBI Taxonomy" id="300843"/>
    <lineage>
        <taxon>Eukaryota</taxon>
        <taxon>Viridiplantae</taxon>
        <taxon>Streptophyta</taxon>
        <taxon>Embryophyta</taxon>
        <taxon>Tracheophyta</taxon>
        <taxon>Spermatophyta</taxon>
        <taxon>Magnoliopsida</taxon>
        <taxon>eudicotyledons</taxon>
        <taxon>Gunneridae</taxon>
        <taxon>Pentapetalae</taxon>
        <taxon>asterids</taxon>
        <taxon>lamiids</taxon>
        <taxon>Lamiales</taxon>
        <taxon>Pedaliaceae</taxon>
        <taxon>Sesamum</taxon>
    </lineage>
</organism>